<comment type="caution">
    <text evidence="13">The sequence shown here is derived from an EMBL/GenBank/DDBJ whole genome shotgun (WGS) entry which is preliminary data.</text>
</comment>
<dbReference type="InterPro" id="IPR013840">
    <property type="entry name" value="DNAligase_N"/>
</dbReference>
<dbReference type="GO" id="GO:0046872">
    <property type="term" value="F:metal ion binding"/>
    <property type="evidence" value="ECO:0007669"/>
    <property type="project" value="UniProtKB-KW"/>
</dbReference>
<dbReference type="Gene3D" id="1.10.287.610">
    <property type="entry name" value="Helix hairpin bin"/>
    <property type="match status" value="1"/>
</dbReference>
<feature type="binding site" evidence="11">
    <location>
        <begin position="72"/>
        <end position="73"/>
    </location>
    <ligand>
        <name>NAD(+)</name>
        <dbReference type="ChEBI" id="CHEBI:57540"/>
    </ligand>
</feature>
<dbReference type="SUPFAM" id="SSF50249">
    <property type="entry name" value="Nucleic acid-binding proteins"/>
    <property type="match status" value="1"/>
</dbReference>
<dbReference type="SUPFAM" id="SSF56091">
    <property type="entry name" value="DNA ligase/mRNA capping enzyme, catalytic domain"/>
    <property type="match status" value="1"/>
</dbReference>
<reference evidence="13" key="1">
    <citation type="submission" date="2012-01" db="EMBL/GenBank/DDBJ databases">
        <title>The Genome Sequence of Treponema denticola H-22.</title>
        <authorList>
            <consortium name="The Broad Institute Genome Sequencing Platform"/>
            <person name="Earl A."/>
            <person name="Ward D."/>
            <person name="Feldgarden M."/>
            <person name="Gevers D."/>
            <person name="Blanton J.M."/>
            <person name="Fenno C.J."/>
            <person name="Baranova O.V."/>
            <person name="Mathney J."/>
            <person name="Dewhirst F.E."/>
            <person name="Izard J."/>
            <person name="Young S.K."/>
            <person name="Zeng Q."/>
            <person name="Gargeya S."/>
            <person name="Fitzgerald M."/>
            <person name="Haas B."/>
            <person name="Abouelleil A."/>
            <person name="Alvarado L."/>
            <person name="Arachchi H.M."/>
            <person name="Berlin A."/>
            <person name="Chapman S.B."/>
            <person name="Gearin G."/>
            <person name="Goldberg J."/>
            <person name="Griggs A."/>
            <person name="Gujja S."/>
            <person name="Hansen M."/>
            <person name="Heiman D."/>
            <person name="Howarth C."/>
            <person name="Larimer J."/>
            <person name="Lui A."/>
            <person name="MacDonald P.J.P."/>
            <person name="McCowen C."/>
            <person name="Montmayeur A."/>
            <person name="Murphy C."/>
            <person name="Neiman D."/>
            <person name="Pearson M."/>
            <person name="Priest M."/>
            <person name="Roberts A."/>
            <person name="Saif S."/>
            <person name="Shea T."/>
            <person name="Sisk P."/>
            <person name="Stolte C."/>
            <person name="Sykes S."/>
            <person name="Wortman J."/>
            <person name="Nusbaum C."/>
            <person name="Birren B."/>
        </authorList>
    </citation>
    <scope>NUCLEOTIDE SEQUENCE [LARGE SCALE GENOMIC DNA]</scope>
    <source>
        <strain evidence="13">H-22</strain>
    </source>
</reference>
<organism evidence="13">
    <name type="scientific">Treponema denticola H-22</name>
    <dbReference type="NCBI Taxonomy" id="999432"/>
    <lineage>
        <taxon>Bacteria</taxon>
        <taxon>Pseudomonadati</taxon>
        <taxon>Spirochaetota</taxon>
        <taxon>Spirochaetia</taxon>
        <taxon>Spirochaetales</taxon>
        <taxon>Treponemataceae</taxon>
        <taxon>Treponema</taxon>
    </lineage>
</organism>
<dbReference type="PROSITE" id="PS01055">
    <property type="entry name" value="DNA_LIGASE_N1"/>
    <property type="match status" value="1"/>
</dbReference>
<feature type="binding site" evidence="11">
    <location>
        <position position="405"/>
    </location>
    <ligand>
        <name>Zn(2+)</name>
        <dbReference type="ChEBI" id="CHEBI:29105"/>
    </ligand>
</feature>
<dbReference type="NCBIfam" id="NF005932">
    <property type="entry name" value="PRK07956.1"/>
    <property type="match status" value="1"/>
</dbReference>
<dbReference type="InterPro" id="IPR018239">
    <property type="entry name" value="DNA_ligase_AS"/>
</dbReference>
<dbReference type="Pfam" id="PF01653">
    <property type="entry name" value="DNA_ligase_aden"/>
    <property type="match status" value="1"/>
</dbReference>
<dbReference type="InterPro" id="IPR001357">
    <property type="entry name" value="BRCT_dom"/>
</dbReference>
<dbReference type="EMBL" id="AGDV01000001">
    <property type="protein sequence ID" value="EMB36127.1"/>
    <property type="molecule type" value="Genomic_DNA"/>
</dbReference>
<keyword evidence="8 11" id="KW-0520">NAD</keyword>
<dbReference type="SUPFAM" id="SSF52113">
    <property type="entry name" value="BRCT domain"/>
    <property type="match status" value="1"/>
</dbReference>
<dbReference type="Pfam" id="PF14520">
    <property type="entry name" value="HHH_5"/>
    <property type="match status" value="1"/>
</dbReference>
<dbReference type="HAMAP" id="MF_01588">
    <property type="entry name" value="DNA_ligase_A"/>
    <property type="match status" value="1"/>
</dbReference>
<keyword evidence="4 11" id="KW-0479">Metal-binding</keyword>
<dbReference type="PROSITE" id="PS50172">
    <property type="entry name" value="BRCT"/>
    <property type="match status" value="1"/>
</dbReference>
<dbReference type="GO" id="GO:0006281">
    <property type="term" value="P:DNA repair"/>
    <property type="evidence" value="ECO:0007669"/>
    <property type="project" value="UniProtKB-KW"/>
</dbReference>
<feature type="binding site" evidence="11">
    <location>
        <position position="120"/>
    </location>
    <ligand>
        <name>NAD(+)</name>
        <dbReference type="ChEBI" id="CHEBI:57540"/>
    </ligand>
</feature>
<dbReference type="PIRSF" id="PIRSF001604">
    <property type="entry name" value="LigA"/>
    <property type="match status" value="1"/>
</dbReference>
<comment type="catalytic activity">
    <reaction evidence="10 11">
        <text>NAD(+) + (deoxyribonucleotide)n-3'-hydroxyl + 5'-phospho-(deoxyribonucleotide)m = (deoxyribonucleotide)n+m + AMP + beta-nicotinamide D-nucleotide.</text>
        <dbReference type="EC" id="6.5.1.2"/>
    </reaction>
</comment>
<dbReference type="CDD" id="cd17748">
    <property type="entry name" value="BRCT_DNA_ligase_like"/>
    <property type="match status" value="1"/>
</dbReference>
<protein>
    <recommendedName>
        <fullName evidence="11">DNA ligase</fullName>
        <ecNumber evidence="11">6.5.1.2</ecNumber>
    </recommendedName>
    <alternativeName>
        <fullName evidence="11">Polydeoxyribonucleotide synthase [NAD(+)]</fullName>
    </alternativeName>
</protein>
<comment type="similarity">
    <text evidence="11">Belongs to the NAD-dependent DNA ligase family. LigA subfamily.</text>
</comment>
<dbReference type="InterPro" id="IPR001679">
    <property type="entry name" value="DNA_ligase"/>
</dbReference>
<dbReference type="InterPro" id="IPR036420">
    <property type="entry name" value="BRCT_dom_sf"/>
</dbReference>
<dbReference type="InterPro" id="IPR004150">
    <property type="entry name" value="NAD_DNA_ligase_OB"/>
</dbReference>
<dbReference type="Gene3D" id="2.40.50.140">
    <property type="entry name" value="Nucleic acid-binding proteins"/>
    <property type="match status" value="1"/>
</dbReference>
<dbReference type="HOGENOM" id="CLU_007764_2_3_12"/>
<evidence type="ECO:0000256" key="4">
    <source>
        <dbReference type="ARBA" id="ARBA00022723"/>
    </source>
</evidence>
<feature type="binding site" evidence="11">
    <location>
        <position position="410"/>
    </location>
    <ligand>
        <name>Zn(2+)</name>
        <dbReference type="ChEBI" id="CHEBI:29105"/>
    </ligand>
</feature>
<feature type="binding site" evidence="11">
    <location>
        <begin position="30"/>
        <end position="34"/>
    </location>
    <ligand>
        <name>NAD(+)</name>
        <dbReference type="ChEBI" id="CHEBI:57540"/>
    </ligand>
</feature>
<accession>A0A0E2E9I0</accession>
<evidence type="ECO:0000256" key="9">
    <source>
        <dbReference type="ARBA" id="ARBA00023204"/>
    </source>
</evidence>
<keyword evidence="6 11" id="KW-0862">Zinc</keyword>
<evidence type="ECO:0000313" key="13">
    <source>
        <dbReference type="EMBL" id="EMB36127.1"/>
    </source>
</evidence>
<keyword evidence="7 11" id="KW-0460">Magnesium</keyword>
<evidence type="ECO:0000256" key="10">
    <source>
        <dbReference type="ARBA" id="ARBA00034005"/>
    </source>
</evidence>
<name>A0A0E2E9I0_TREDN</name>
<keyword evidence="3 11" id="KW-0235">DNA replication</keyword>
<feature type="binding site" evidence="11">
    <location>
        <position position="165"/>
    </location>
    <ligand>
        <name>NAD(+)</name>
        <dbReference type="ChEBI" id="CHEBI:57540"/>
    </ligand>
</feature>
<dbReference type="InterPro" id="IPR013839">
    <property type="entry name" value="DNAligase_adenylation"/>
</dbReference>
<sequence>MAKEKRILDLEKTIKKHQDLYYNAQPEISDAEFDALWDELKALDPQNKLFFTVPLESTDGFAKSEHIIPMGSQEKAADPPSFEAWALKMPFKEYIVQYKMDGASLELQYEEGHFVRAVTRGDGKIGDDITENVLKMKGLIKDITVNEGTAAADGAKPFSGGIRCEVIMLRSIHQKYFKDKANCRNAANGLMKKKNGELCEHLNLFAYDAVQGSIGRPFTGDAPFKTESEKLVWLKKAGFNCVEVKYCKSIAEVIEYRAHVMDIRPSLDYDIDGLVIKNDTIDPEDMKRARPEKQIAFKFSLEEAVTVLKGIEWSESGATYTPIALIEPVRLAGTTVKRASLANPNIIKALNLKIGSRVVVTKRGEIIPKIEALAENPPDVKEIEYPDTCSVCGSPLTNEGARLYCPNMSCPKLIHHRIEKWISVLDIRDFGITLIKRLFEMGRVNSITDLYTLTVEELAAIDRMGKLSAEKVYKALHSKKEISLTKFIAGFDIEGIGETMVEKLEEAGFNDLNELLRASEADFTNVYQFGQVLSHTLVTNLSILKDEMTGLIDKGYIKIKPPLTSEEGAVLKGLSFCFTGELNTMKRAQAEALVKEKGGTVKSSVVKGLSYLVTNTPDSGSSKNKKAQELGTAIITEEAFLNLIGKV</sequence>
<dbReference type="GO" id="GO:0003911">
    <property type="term" value="F:DNA ligase (NAD+) activity"/>
    <property type="evidence" value="ECO:0007669"/>
    <property type="project" value="UniProtKB-UniRule"/>
</dbReference>
<comment type="caution">
    <text evidence="11">Lacks conserved residue(s) required for the propagation of feature annotation.</text>
</comment>
<dbReference type="Pfam" id="PF03120">
    <property type="entry name" value="OB_DNA_ligase"/>
    <property type="match status" value="1"/>
</dbReference>
<keyword evidence="11" id="KW-0464">Manganese</keyword>
<dbReference type="SMART" id="SM00532">
    <property type="entry name" value="LIGANc"/>
    <property type="match status" value="1"/>
</dbReference>
<dbReference type="EC" id="6.5.1.2" evidence="11"/>
<evidence type="ECO:0000256" key="3">
    <source>
        <dbReference type="ARBA" id="ARBA00022705"/>
    </source>
</evidence>
<dbReference type="SMART" id="SM00292">
    <property type="entry name" value="BRCT"/>
    <property type="match status" value="1"/>
</dbReference>
<evidence type="ECO:0000256" key="8">
    <source>
        <dbReference type="ARBA" id="ARBA00023027"/>
    </source>
</evidence>
<dbReference type="Proteomes" id="UP000011705">
    <property type="component" value="Chromosome"/>
</dbReference>
<evidence type="ECO:0000256" key="11">
    <source>
        <dbReference type="HAMAP-Rule" id="MF_01588"/>
    </source>
</evidence>
<evidence type="ECO:0000256" key="1">
    <source>
        <dbReference type="ARBA" id="ARBA00004067"/>
    </source>
</evidence>
<evidence type="ECO:0000259" key="12">
    <source>
        <dbReference type="PROSITE" id="PS50172"/>
    </source>
</evidence>
<dbReference type="PATRIC" id="fig|999432.5.peg.329"/>
<dbReference type="SUPFAM" id="SSF47781">
    <property type="entry name" value="RuvA domain 2-like"/>
    <property type="match status" value="1"/>
</dbReference>
<dbReference type="Gene3D" id="1.10.150.20">
    <property type="entry name" value="5' to 3' exonuclease, C-terminal subdomain"/>
    <property type="match status" value="2"/>
</dbReference>
<keyword evidence="5 11" id="KW-0227">DNA damage</keyword>
<gene>
    <name evidence="11" type="primary">ligA</name>
    <name evidence="13" type="ORF">HMPREF9726_00319</name>
</gene>
<dbReference type="AlphaFoldDB" id="A0A0E2E9I0"/>
<feature type="binding site" evidence="11">
    <location>
        <position position="298"/>
    </location>
    <ligand>
        <name>NAD(+)</name>
        <dbReference type="ChEBI" id="CHEBI:57540"/>
    </ligand>
</feature>
<feature type="binding site" evidence="11">
    <location>
        <position position="277"/>
    </location>
    <ligand>
        <name>NAD(+)</name>
        <dbReference type="ChEBI" id="CHEBI:57540"/>
    </ligand>
</feature>
<evidence type="ECO:0000256" key="5">
    <source>
        <dbReference type="ARBA" id="ARBA00022763"/>
    </source>
</evidence>
<dbReference type="RefSeq" id="WP_002682922.1">
    <property type="nucleotide sequence ID" value="NZ_CM001795.1"/>
</dbReference>
<dbReference type="InterPro" id="IPR010994">
    <property type="entry name" value="RuvA_2-like"/>
</dbReference>
<feature type="binding site" evidence="11">
    <location>
        <position position="389"/>
    </location>
    <ligand>
        <name>Zn(2+)</name>
        <dbReference type="ChEBI" id="CHEBI:29105"/>
    </ligand>
</feature>
<comment type="cofactor">
    <cofactor evidence="11">
        <name>Mg(2+)</name>
        <dbReference type="ChEBI" id="CHEBI:18420"/>
    </cofactor>
    <cofactor evidence="11">
        <name>Mn(2+)</name>
        <dbReference type="ChEBI" id="CHEBI:29035"/>
    </cofactor>
</comment>
<comment type="function">
    <text evidence="1 11">DNA ligase that catalyzes the formation of phosphodiester linkages between 5'-phosphoryl and 3'-hydroxyl groups in double-stranded DNA using NAD as a coenzyme and as the energy source for the reaction. It is essential for DNA replication and repair of damaged DNA.</text>
</comment>
<dbReference type="GO" id="GO:0006260">
    <property type="term" value="P:DNA replication"/>
    <property type="evidence" value="ECO:0007669"/>
    <property type="project" value="UniProtKB-KW"/>
</dbReference>
<feature type="binding site" evidence="11">
    <location>
        <position position="392"/>
    </location>
    <ligand>
        <name>Zn(2+)</name>
        <dbReference type="ChEBI" id="CHEBI:29105"/>
    </ligand>
</feature>
<keyword evidence="9 11" id="KW-0234">DNA repair</keyword>
<dbReference type="NCBIfam" id="TIGR00575">
    <property type="entry name" value="dnlj"/>
    <property type="match status" value="1"/>
</dbReference>
<keyword evidence="2 11" id="KW-0436">Ligase</keyword>
<dbReference type="InterPro" id="IPR012340">
    <property type="entry name" value="NA-bd_OB-fold"/>
</dbReference>
<proteinExistence type="inferred from homology"/>
<feature type="domain" description="BRCT" evidence="12">
    <location>
        <begin position="566"/>
        <end position="647"/>
    </location>
</feature>
<evidence type="ECO:0000256" key="7">
    <source>
        <dbReference type="ARBA" id="ARBA00022842"/>
    </source>
</evidence>
<dbReference type="Pfam" id="PF00533">
    <property type="entry name" value="BRCT"/>
    <property type="match status" value="1"/>
</dbReference>
<feature type="active site" description="N6-AMP-lysine intermediate" evidence="11">
    <location>
        <position position="99"/>
    </location>
</feature>
<dbReference type="Gene3D" id="3.30.470.30">
    <property type="entry name" value="DNA ligase/mRNA capping enzyme"/>
    <property type="match status" value="1"/>
</dbReference>
<evidence type="ECO:0000256" key="2">
    <source>
        <dbReference type="ARBA" id="ARBA00022598"/>
    </source>
</evidence>
<dbReference type="Gene3D" id="3.40.50.10190">
    <property type="entry name" value="BRCT domain"/>
    <property type="match status" value="1"/>
</dbReference>
<evidence type="ECO:0000256" key="6">
    <source>
        <dbReference type="ARBA" id="ARBA00022833"/>
    </source>
</evidence>